<feature type="compositionally biased region" description="Low complexity" evidence="1">
    <location>
        <begin position="1"/>
        <end position="39"/>
    </location>
</feature>
<keyword evidence="4" id="KW-1185">Reference proteome</keyword>
<feature type="domain" description="CTHRC1 C-terminal" evidence="2">
    <location>
        <begin position="133"/>
        <end position="264"/>
    </location>
</feature>
<name>A0A2B4R9W2_STYPI</name>
<feature type="region of interest" description="Disordered" evidence="1">
    <location>
        <begin position="1"/>
        <end position="108"/>
    </location>
</feature>
<evidence type="ECO:0000313" key="3">
    <source>
        <dbReference type="EMBL" id="PFX15134.1"/>
    </source>
</evidence>
<dbReference type="Proteomes" id="UP000225706">
    <property type="component" value="Unassembled WGS sequence"/>
</dbReference>
<protein>
    <submittedName>
        <fullName evidence="3">Collagen triple helix repeat-containing protein 1</fullName>
    </submittedName>
</protein>
<proteinExistence type="predicted"/>
<evidence type="ECO:0000256" key="1">
    <source>
        <dbReference type="SAM" id="MobiDB-lite"/>
    </source>
</evidence>
<evidence type="ECO:0000259" key="2">
    <source>
        <dbReference type="Pfam" id="PF25815"/>
    </source>
</evidence>
<dbReference type="PANTHER" id="PTHR24637:SF421">
    <property type="entry name" value="CUTICLE COLLAGEN DPY-2"/>
    <property type="match status" value="1"/>
</dbReference>
<organism evidence="3 4">
    <name type="scientific">Stylophora pistillata</name>
    <name type="common">Smooth cauliflower coral</name>
    <dbReference type="NCBI Taxonomy" id="50429"/>
    <lineage>
        <taxon>Eukaryota</taxon>
        <taxon>Metazoa</taxon>
        <taxon>Cnidaria</taxon>
        <taxon>Anthozoa</taxon>
        <taxon>Hexacorallia</taxon>
        <taxon>Scleractinia</taxon>
        <taxon>Astrocoeniina</taxon>
        <taxon>Pocilloporidae</taxon>
        <taxon>Stylophora</taxon>
    </lineage>
</organism>
<dbReference type="STRING" id="50429.A0A2B4R9W2"/>
<dbReference type="InterPro" id="IPR057873">
    <property type="entry name" value="CTHRC1_C"/>
</dbReference>
<dbReference type="EMBL" id="LSMT01000682">
    <property type="protein sequence ID" value="PFX15134.1"/>
    <property type="molecule type" value="Genomic_DNA"/>
</dbReference>
<sequence>MPGLPGMQGMPGSNGVPGTPGVPGSSGPSGPPGRSGDTGENPGSRGPRGHKGLTGEEGETGSMGEKGRQAIPGKIGPRGYKGSKGETGSKGVNGAGIPGMAGPRGPKGLKVERGIRLKGMKGDAANIDPRQLANWKQCAWNSPMDTDKSVSSFPRNALLTTCSQIRPLKSHTKETFVYRDPTANCNRWYFKFNGNECSGSLPVYSVLYTRYSSTPNILRPHFFEGFCENLPRGTVQVELWVGKCSEEILGNAYSGWNSVSRIMIEEVPPSQ</sequence>
<keyword evidence="3" id="KW-0176">Collagen</keyword>
<evidence type="ECO:0000313" key="4">
    <source>
        <dbReference type="Proteomes" id="UP000225706"/>
    </source>
</evidence>
<reference evidence="4" key="1">
    <citation type="journal article" date="2017" name="bioRxiv">
        <title>Comparative analysis of the genomes of Stylophora pistillata and Acropora digitifera provides evidence for extensive differences between species of corals.</title>
        <authorList>
            <person name="Voolstra C.R."/>
            <person name="Li Y."/>
            <person name="Liew Y.J."/>
            <person name="Baumgarten S."/>
            <person name="Zoccola D."/>
            <person name="Flot J.-F."/>
            <person name="Tambutte S."/>
            <person name="Allemand D."/>
            <person name="Aranda M."/>
        </authorList>
    </citation>
    <scope>NUCLEOTIDE SEQUENCE [LARGE SCALE GENOMIC DNA]</scope>
</reference>
<dbReference type="AlphaFoldDB" id="A0A2B4R9W2"/>
<dbReference type="GO" id="GO:0005581">
    <property type="term" value="C:collagen trimer"/>
    <property type="evidence" value="ECO:0007669"/>
    <property type="project" value="UniProtKB-KW"/>
</dbReference>
<dbReference type="Pfam" id="PF25815">
    <property type="entry name" value="CTHRC1_C"/>
    <property type="match status" value="1"/>
</dbReference>
<accession>A0A2B4R9W2</accession>
<comment type="caution">
    <text evidence="3">The sequence shown here is derived from an EMBL/GenBank/DDBJ whole genome shotgun (WGS) entry which is preliminary data.</text>
</comment>
<dbReference type="PANTHER" id="PTHR24637">
    <property type="entry name" value="COLLAGEN"/>
    <property type="match status" value="1"/>
</dbReference>
<dbReference type="OrthoDB" id="5968643at2759"/>
<gene>
    <name evidence="3" type="primary">CTHRC1</name>
    <name evidence="3" type="ORF">AWC38_SpisGene20664</name>
</gene>